<name>A0A923KV68_9BURK</name>
<evidence type="ECO:0008006" key="3">
    <source>
        <dbReference type="Google" id="ProtNLM"/>
    </source>
</evidence>
<feature type="non-terminal residue" evidence="1">
    <location>
        <position position="1"/>
    </location>
</feature>
<dbReference type="Proteomes" id="UP000627446">
    <property type="component" value="Unassembled WGS sequence"/>
</dbReference>
<proteinExistence type="predicted"/>
<protein>
    <recommendedName>
        <fullName evidence="3">RapA2 cadherin-like domain-containing protein</fullName>
    </recommendedName>
</protein>
<dbReference type="EMBL" id="JACOFZ010000038">
    <property type="protein sequence ID" value="MBC3883469.1"/>
    <property type="molecule type" value="Genomic_DNA"/>
</dbReference>
<reference evidence="1" key="1">
    <citation type="submission" date="2020-08" db="EMBL/GenBank/DDBJ databases">
        <title>Novel species isolated from subtropical streams in China.</title>
        <authorList>
            <person name="Lu H."/>
        </authorList>
    </citation>
    <scope>NUCLEOTIDE SEQUENCE</scope>
    <source>
        <strain evidence="1">LX22W</strain>
    </source>
</reference>
<dbReference type="InterPro" id="IPR010221">
    <property type="entry name" value="VCBS_dom"/>
</dbReference>
<dbReference type="Gene3D" id="2.60.40.10">
    <property type="entry name" value="Immunoglobulins"/>
    <property type="match status" value="1"/>
</dbReference>
<comment type="caution">
    <text evidence="1">The sequence shown here is derived from an EMBL/GenBank/DDBJ whole genome shotgun (WGS) entry which is preliminary data.</text>
</comment>
<gene>
    <name evidence="1" type="ORF">H8K36_18945</name>
</gene>
<feature type="non-terminal residue" evidence="1">
    <location>
        <position position="137"/>
    </location>
</feature>
<dbReference type="AlphaFoldDB" id="A0A923KV68"/>
<organism evidence="1 2">
    <name type="scientific">Undibacterium nitidum</name>
    <dbReference type="NCBI Taxonomy" id="2762298"/>
    <lineage>
        <taxon>Bacteria</taxon>
        <taxon>Pseudomonadati</taxon>
        <taxon>Pseudomonadota</taxon>
        <taxon>Betaproteobacteria</taxon>
        <taxon>Burkholderiales</taxon>
        <taxon>Oxalobacteraceae</taxon>
        <taxon>Undibacterium</taxon>
    </lineage>
</organism>
<dbReference type="InterPro" id="IPR013783">
    <property type="entry name" value="Ig-like_fold"/>
</dbReference>
<accession>A0A923KV68</accession>
<evidence type="ECO:0000313" key="1">
    <source>
        <dbReference type="EMBL" id="MBC3883469.1"/>
    </source>
</evidence>
<dbReference type="NCBIfam" id="TIGR01965">
    <property type="entry name" value="VCBS_repeat"/>
    <property type="match status" value="1"/>
</dbReference>
<sequence>GDINNITEDAVPNTVTGNVITNDTVGADSNATPVTAGTFTNASGYGTLVLNSNGTYTYTLNNSNAAVNGLGAGQSLTDSFTYTLTDGDGSTTTASLVITINGNTDGGPTVTIPDSNAGSAGDMTVAETASATANSFT</sequence>
<dbReference type="Pfam" id="PF17963">
    <property type="entry name" value="Big_9"/>
    <property type="match status" value="1"/>
</dbReference>
<dbReference type="RefSeq" id="WP_186918081.1">
    <property type="nucleotide sequence ID" value="NZ_JACOFZ010000038.1"/>
</dbReference>
<keyword evidence="2" id="KW-1185">Reference proteome</keyword>
<evidence type="ECO:0000313" key="2">
    <source>
        <dbReference type="Proteomes" id="UP000627446"/>
    </source>
</evidence>